<comment type="caution">
    <text evidence="1">The sequence shown here is derived from an EMBL/GenBank/DDBJ whole genome shotgun (WGS) entry which is preliminary data.</text>
</comment>
<sequence length="51" mass="5957">MITIGSIPIAQTNWAQLLPLLPARVVYYHDYVLWSNLLDFNSYMKRNCPCL</sequence>
<evidence type="ECO:0008006" key="3">
    <source>
        <dbReference type="Google" id="ProtNLM"/>
    </source>
</evidence>
<dbReference type="AlphaFoldDB" id="A0AAV5L8L9"/>
<evidence type="ECO:0000313" key="1">
    <source>
        <dbReference type="EMBL" id="GKV33449.1"/>
    </source>
</evidence>
<organism evidence="1 2">
    <name type="scientific">Rubroshorea leprosula</name>
    <dbReference type="NCBI Taxonomy" id="152421"/>
    <lineage>
        <taxon>Eukaryota</taxon>
        <taxon>Viridiplantae</taxon>
        <taxon>Streptophyta</taxon>
        <taxon>Embryophyta</taxon>
        <taxon>Tracheophyta</taxon>
        <taxon>Spermatophyta</taxon>
        <taxon>Magnoliopsida</taxon>
        <taxon>eudicotyledons</taxon>
        <taxon>Gunneridae</taxon>
        <taxon>Pentapetalae</taxon>
        <taxon>rosids</taxon>
        <taxon>malvids</taxon>
        <taxon>Malvales</taxon>
        <taxon>Dipterocarpaceae</taxon>
        <taxon>Rubroshorea</taxon>
    </lineage>
</organism>
<reference evidence="1 2" key="1">
    <citation type="journal article" date="2021" name="Commun. Biol.">
        <title>The genome of Shorea leprosula (Dipterocarpaceae) highlights the ecological relevance of drought in aseasonal tropical rainforests.</title>
        <authorList>
            <person name="Ng K.K.S."/>
            <person name="Kobayashi M.J."/>
            <person name="Fawcett J.A."/>
            <person name="Hatakeyama M."/>
            <person name="Paape T."/>
            <person name="Ng C.H."/>
            <person name="Ang C.C."/>
            <person name="Tnah L.H."/>
            <person name="Lee C.T."/>
            <person name="Nishiyama T."/>
            <person name="Sese J."/>
            <person name="O'Brien M.J."/>
            <person name="Copetti D."/>
            <person name="Mohd Noor M.I."/>
            <person name="Ong R.C."/>
            <person name="Putra M."/>
            <person name="Sireger I.Z."/>
            <person name="Indrioko S."/>
            <person name="Kosugi Y."/>
            <person name="Izuno A."/>
            <person name="Isagi Y."/>
            <person name="Lee S.L."/>
            <person name="Shimizu K.K."/>
        </authorList>
    </citation>
    <scope>NUCLEOTIDE SEQUENCE [LARGE SCALE GENOMIC DNA]</scope>
    <source>
        <strain evidence="1">214</strain>
    </source>
</reference>
<protein>
    <recommendedName>
        <fullName evidence="3">DUF72 domain-containing protein</fullName>
    </recommendedName>
</protein>
<evidence type="ECO:0000313" key="2">
    <source>
        <dbReference type="Proteomes" id="UP001054252"/>
    </source>
</evidence>
<name>A0AAV5L8L9_9ROSI</name>
<keyword evidence="2" id="KW-1185">Reference proteome</keyword>
<proteinExistence type="predicted"/>
<dbReference type="Proteomes" id="UP001054252">
    <property type="component" value="Unassembled WGS sequence"/>
</dbReference>
<dbReference type="EMBL" id="BPVZ01000100">
    <property type="protein sequence ID" value="GKV33449.1"/>
    <property type="molecule type" value="Genomic_DNA"/>
</dbReference>
<gene>
    <name evidence="1" type="ORF">SLEP1_g41966</name>
</gene>
<accession>A0AAV5L8L9</accession>